<dbReference type="Proteomes" id="UP000799302">
    <property type="component" value="Unassembled WGS sequence"/>
</dbReference>
<sequence length="307" mass="35205">MQQYHPQYNQPRDRSLSPIPRPKDFTLDDNLPVLNPRVRRAPVANLGALESLPLELLQIVFTPLDLHSLSSFRRVNRRALHMIEALPDYHAIKIYALSALRGIAMLGLDSTITLSTLYQKLCTAKCEECGDFAGYLYLLTCKRVCFLCFSRNEKYLPLLKSHAVRKFGITNKMINSLPHFKSVPGRYSTRGLKVAKPITLVDYESAYQAGLAHLGDSRLKSHMRHAAIHEDPTRDLGDSNPNRFMAISRTPWYNAVLEKVDPGFHCVGCESMDNDRPFHWRVKYDDKLFNEHTRAFGKIRKGNHWPE</sequence>
<feature type="compositionally biased region" description="Basic and acidic residues" evidence="1">
    <location>
        <begin position="11"/>
        <end position="21"/>
    </location>
</feature>
<feature type="domain" description="F-box" evidence="2">
    <location>
        <begin position="46"/>
        <end position="92"/>
    </location>
</feature>
<evidence type="ECO:0000259" key="2">
    <source>
        <dbReference type="PROSITE" id="PS50181"/>
    </source>
</evidence>
<dbReference type="SUPFAM" id="SSF81383">
    <property type="entry name" value="F-box domain"/>
    <property type="match status" value="1"/>
</dbReference>
<dbReference type="EMBL" id="MU004239">
    <property type="protein sequence ID" value="KAF2666068.1"/>
    <property type="molecule type" value="Genomic_DNA"/>
</dbReference>
<name>A0A6A6U4L2_9PEZI</name>
<proteinExistence type="predicted"/>
<keyword evidence="4" id="KW-1185">Reference proteome</keyword>
<accession>A0A6A6U4L2</accession>
<dbReference type="PROSITE" id="PS50181">
    <property type="entry name" value="FBOX"/>
    <property type="match status" value="1"/>
</dbReference>
<reference evidence="3" key="1">
    <citation type="journal article" date="2020" name="Stud. Mycol.">
        <title>101 Dothideomycetes genomes: a test case for predicting lifestyles and emergence of pathogens.</title>
        <authorList>
            <person name="Haridas S."/>
            <person name="Albert R."/>
            <person name="Binder M."/>
            <person name="Bloem J."/>
            <person name="Labutti K."/>
            <person name="Salamov A."/>
            <person name="Andreopoulos B."/>
            <person name="Baker S."/>
            <person name="Barry K."/>
            <person name="Bills G."/>
            <person name="Bluhm B."/>
            <person name="Cannon C."/>
            <person name="Castanera R."/>
            <person name="Culley D."/>
            <person name="Daum C."/>
            <person name="Ezra D."/>
            <person name="Gonzalez J."/>
            <person name="Henrissat B."/>
            <person name="Kuo A."/>
            <person name="Liang C."/>
            <person name="Lipzen A."/>
            <person name="Lutzoni F."/>
            <person name="Magnuson J."/>
            <person name="Mondo S."/>
            <person name="Nolan M."/>
            <person name="Ohm R."/>
            <person name="Pangilinan J."/>
            <person name="Park H.-J."/>
            <person name="Ramirez L."/>
            <person name="Alfaro M."/>
            <person name="Sun H."/>
            <person name="Tritt A."/>
            <person name="Yoshinaga Y."/>
            <person name="Zwiers L.-H."/>
            <person name="Turgeon B."/>
            <person name="Goodwin S."/>
            <person name="Spatafora J."/>
            <person name="Crous P."/>
            <person name="Grigoriev I."/>
        </authorList>
    </citation>
    <scope>NUCLEOTIDE SEQUENCE</scope>
    <source>
        <strain evidence="3">CBS 115976</strain>
    </source>
</reference>
<evidence type="ECO:0000313" key="3">
    <source>
        <dbReference type="EMBL" id="KAF2666068.1"/>
    </source>
</evidence>
<dbReference type="CDD" id="cd09917">
    <property type="entry name" value="F-box_SF"/>
    <property type="match status" value="1"/>
</dbReference>
<dbReference type="OrthoDB" id="2687876at2759"/>
<evidence type="ECO:0000313" key="4">
    <source>
        <dbReference type="Proteomes" id="UP000799302"/>
    </source>
</evidence>
<dbReference type="InterPro" id="IPR001810">
    <property type="entry name" value="F-box_dom"/>
</dbReference>
<organism evidence="3 4">
    <name type="scientific">Microthyrium microscopicum</name>
    <dbReference type="NCBI Taxonomy" id="703497"/>
    <lineage>
        <taxon>Eukaryota</taxon>
        <taxon>Fungi</taxon>
        <taxon>Dikarya</taxon>
        <taxon>Ascomycota</taxon>
        <taxon>Pezizomycotina</taxon>
        <taxon>Dothideomycetes</taxon>
        <taxon>Dothideomycetes incertae sedis</taxon>
        <taxon>Microthyriales</taxon>
        <taxon>Microthyriaceae</taxon>
        <taxon>Microthyrium</taxon>
    </lineage>
</organism>
<gene>
    <name evidence="3" type="ORF">BT63DRAFT_427867</name>
</gene>
<feature type="compositionally biased region" description="Polar residues" evidence="1">
    <location>
        <begin position="1"/>
        <end position="10"/>
    </location>
</feature>
<feature type="region of interest" description="Disordered" evidence="1">
    <location>
        <begin position="1"/>
        <end position="21"/>
    </location>
</feature>
<dbReference type="InterPro" id="IPR036047">
    <property type="entry name" value="F-box-like_dom_sf"/>
</dbReference>
<evidence type="ECO:0000256" key="1">
    <source>
        <dbReference type="SAM" id="MobiDB-lite"/>
    </source>
</evidence>
<dbReference type="AlphaFoldDB" id="A0A6A6U4L2"/>
<protein>
    <recommendedName>
        <fullName evidence="2">F-box domain-containing protein</fullName>
    </recommendedName>
</protein>